<proteinExistence type="predicted"/>
<dbReference type="OrthoDB" id="5869388at2759"/>
<organism evidence="1 2">
    <name type="scientific">Ancylostoma duodenale</name>
    <dbReference type="NCBI Taxonomy" id="51022"/>
    <lineage>
        <taxon>Eukaryota</taxon>
        <taxon>Metazoa</taxon>
        <taxon>Ecdysozoa</taxon>
        <taxon>Nematoda</taxon>
        <taxon>Chromadorea</taxon>
        <taxon>Rhabditida</taxon>
        <taxon>Rhabditina</taxon>
        <taxon>Rhabditomorpha</taxon>
        <taxon>Strongyloidea</taxon>
        <taxon>Ancylostomatidae</taxon>
        <taxon>Ancylostomatinae</taxon>
        <taxon>Ancylostoma</taxon>
    </lineage>
</organism>
<accession>A0A0C2H0B4</accession>
<name>A0A0C2H0B4_9BILA</name>
<dbReference type="EMBL" id="KN727795">
    <property type="protein sequence ID" value="KIH64944.1"/>
    <property type="molecule type" value="Genomic_DNA"/>
</dbReference>
<dbReference type="Proteomes" id="UP000054047">
    <property type="component" value="Unassembled WGS sequence"/>
</dbReference>
<evidence type="ECO:0000313" key="1">
    <source>
        <dbReference type="EMBL" id="KIH64944.1"/>
    </source>
</evidence>
<dbReference type="AlphaFoldDB" id="A0A0C2H0B4"/>
<evidence type="ECO:0000313" key="2">
    <source>
        <dbReference type="Proteomes" id="UP000054047"/>
    </source>
</evidence>
<keyword evidence="2" id="KW-1185">Reference proteome</keyword>
<reference evidence="1 2" key="1">
    <citation type="submission" date="2013-12" db="EMBL/GenBank/DDBJ databases">
        <title>Draft genome of the parsitic nematode Ancylostoma duodenale.</title>
        <authorList>
            <person name="Mitreva M."/>
        </authorList>
    </citation>
    <scope>NUCLEOTIDE SEQUENCE [LARGE SCALE GENOMIC DNA]</scope>
    <source>
        <strain evidence="1 2">Zhejiang</strain>
    </source>
</reference>
<sequence>MISSRRTRDRDRLSSLAFPKLATEEHVTNILDALDIGARPAEIYRDVFIRKSVTFSEREKDEQLRAQARELSKNVSDEDFFVVYNEQVVKRSEIVNLRRPLGKNN</sequence>
<protein>
    <submittedName>
        <fullName evidence="1">Uncharacterized protein</fullName>
    </submittedName>
</protein>
<gene>
    <name evidence="1" type="ORF">ANCDUO_04738</name>
</gene>